<dbReference type="Pfam" id="PF00515">
    <property type="entry name" value="TPR_1"/>
    <property type="match status" value="1"/>
</dbReference>
<dbReference type="Pfam" id="PF13181">
    <property type="entry name" value="TPR_8"/>
    <property type="match status" value="2"/>
</dbReference>
<protein>
    <submittedName>
        <fullName evidence="9">Uncharacterized protein</fullName>
    </submittedName>
</protein>
<accession>A0AAW1DQX0</accession>
<dbReference type="PANTHER" id="PTHR12558:SF9">
    <property type="entry name" value="CELL DIVISION CYCLE PROTEIN 16 HOMOLOG"/>
    <property type="match status" value="1"/>
</dbReference>
<keyword evidence="10" id="KW-1185">Reference proteome</keyword>
<dbReference type="PANTHER" id="PTHR12558">
    <property type="entry name" value="CELL DIVISION CYCLE 16,23,27"/>
    <property type="match status" value="1"/>
</dbReference>
<gene>
    <name evidence="9" type="ORF">O3M35_001037</name>
</gene>
<evidence type="ECO:0000256" key="4">
    <source>
        <dbReference type="ARBA" id="ARBA00022786"/>
    </source>
</evidence>
<dbReference type="PROSITE" id="PS50005">
    <property type="entry name" value="TPR"/>
    <property type="match status" value="1"/>
</dbReference>
<evidence type="ECO:0000313" key="10">
    <source>
        <dbReference type="Proteomes" id="UP001461498"/>
    </source>
</evidence>
<evidence type="ECO:0000256" key="5">
    <source>
        <dbReference type="ARBA" id="ARBA00022803"/>
    </source>
</evidence>
<evidence type="ECO:0000256" key="8">
    <source>
        <dbReference type="SAM" id="MobiDB-lite"/>
    </source>
</evidence>
<dbReference type="InterPro" id="IPR011990">
    <property type="entry name" value="TPR-like_helical_dom_sf"/>
</dbReference>
<reference evidence="9 10" key="1">
    <citation type="submission" date="2022-12" db="EMBL/GenBank/DDBJ databases">
        <title>Chromosome-level genome assembly of true bugs.</title>
        <authorList>
            <person name="Ma L."/>
            <person name="Li H."/>
        </authorList>
    </citation>
    <scope>NUCLEOTIDE SEQUENCE [LARGE SCALE GENOMIC DNA]</scope>
    <source>
        <strain evidence="9">Lab_2022b</strain>
    </source>
</reference>
<keyword evidence="3" id="KW-0498">Mitosis</keyword>
<proteinExistence type="predicted"/>
<comment type="caution">
    <text evidence="9">The sequence shown here is derived from an EMBL/GenBank/DDBJ whole genome shotgun (WGS) entry which is preliminary data.</text>
</comment>
<evidence type="ECO:0000313" key="9">
    <source>
        <dbReference type="EMBL" id="KAK9512663.1"/>
    </source>
</evidence>
<dbReference type="GO" id="GO:0045842">
    <property type="term" value="P:positive regulation of mitotic metaphase/anaphase transition"/>
    <property type="evidence" value="ECO:0007669"/>
    <property type="project" value="TreeGrafter"/>
</dbReference>
<keyword evidence="2" id="KW-0677">Repeat</keyword>
<feature type="region of interest" description="Disordered" evidence="8">
    <location>
        <begin position="579"/>
        <end position="599"/>
    </location>
</feature>
<dbReference type="Gene3D" id="1.25.40.10">
    <property type="entry name" value="Tetratricopeptide repeat domain"/>
    <property type="match status" value="1"/>
</dbReference>
<evidence type="ECO:0000256" key="2">
    <source>
        <dbReference type="ARBA" id="ARBA00022737"/>
    </source>
</evidence>
<dbReference type="EMBL" id="JAPXFL010000001">
    <property type="protein sequence ID" value="KAK9512663.1"/>
    <property type="molecule type" value="Genomic_DNA"/>
</dbReference>
<feature type="repeat" description="TPR" evidence="7">
    <location>
        <begin position="464"/>
        <end position="497"/>
    </location>
</feature>
<evidence type="ECO:0000256" key="7">
    <source>
        <dbReference type="PROSITE-ProRule" id="PRU00339"/>
    </source>
</evidence>
<dbReference type="Pfam" id="PF12895">
    <property type="entry name" value="ANAPC3"/>
    <property type="match status" value="1"/>
</dbReference>
<keyword evidence="5 7" id="KW-0802">TPR repeat</keyword>
<dbReference type="Proteomes" id="UP001461498">
    <property type="component" value="Unassembled WGS sequence"/>
</dbReference>
<keyword evidence="1" id="KW-0132">Cell division</keyword>
<organism evidence="9 10">
    <name type="scientific">Rhynocoris fuscipes</name>
    <dbReference type="NCBI Taxonomy" id="488301"/>
    <lineage>
        <taxon>Eukaryota</taxon>
        <taxon>Metazoa</taxon>
        <taxon>Ecdysozoa</taxon>
        <taxon>Arthropoda</taxon>
        <taxon>Hexapoda</taxon>
        <taxon>Insecta</taxon>
        <taxon>Pterygota</taxon>
        <taxon>Neoptera</taxon>
        <taxon>Paraneoptera</taxon>
        <taxon>Hemiptera</taxon>
        <taxon>Heteroptera</taxon>
        <taxon>Panheteroptera</taxon>
        <taxon>Cimicomorpha</taxon>
        <taxon>Reduviidae</taxon>
        <taxon>Harpactorinae</taxon>
        <taxon>Harpactorini</taxon>
        <taxon>Rhynocoris</taxon>
    </lineage>
</organism>
<dbReference type="GO" id="GO:0005737">
    <property type="term" value="C:cytoplasm"/>
    <property type="evidence" value="ECO:0007669"/>
    <property type="project" value="TreeGrafter"/>
</dbReference>
<dbReference type="GO" id="GO:0031145">
    <property type="term" value="P:anaphase-promoting complex-dependent catabolic process"/>
    <property type="evidence" value="ECO:0007669"/>
    <property type="project" value="TreeGrafter"/>
</dbReference>
<dbReference type="GO" id="GO:0051301">
    <property type="term" value="P:cell division"/>
    <property type="evidence" value="ECO:0007669"/>
    <property type="project" value="UniProtKB-KW"/>
</dbReference>
<dbReference type="GO" id="GO:0016567">
    <property type="term" value="P:protein ubiquitination"/>
    <property type="evidence" value="ECO:0007669"/>
    <property type="project" value="TreeGrafter"/>
</dbReference>
<dbReference type="SMART" id="SM00028">
    <property type="entry name" value="TPR"/>
    <property type="match status" value="7"/>
</dbReference>
<dbReference type="SUPFAM" id="SSF48452">
    <property type="entry name" value="TPR-like"/>
    <property type="match status" value="2"/>
</dbReference>
<sequence length="614" mass="69077">MYMMPAGSDTEMKINSDKTINIERFRKLVRTYIDLNLYTSALFWADKVVSLSEGEPSDVFWLAQCMYLLKQYHRAALLIKNRGLDKTHLICKYLAAKCLLEARQYSDALALLNNDDLNSSTATPSNISMPIDPNDIPVKGFPSRNLHSAILHLKGCVYEALDNRSLASECYKQALRTDVFCYDAFQALVQHQMLTSWEERELMSSLSVSSQVDSKDEEWLVKSVYESLLKKYQSVPSTSAVQIHPRLVGNLDLEVANAERHYYACAYSECFATTQAVLEKDPYHTACLPIHIACLVELKKGNALFYLAHDLVDLRPDLAVSWFAVGCYYYLKGKTDPARRYLGKATSLDKLFGPAWLAYGHSFAIENEHDQAMAAYFKASQLMKGCHLPLLYIGLECGLTNNIKLAEKFFVQAQSIAPTDPFVIHEMGVVAYQNNDFLTAEKYFEEALARVKKIDEIIIADKWEPLFNNLGHTCRKLKKYEKALEYHREALVLSPLNPSTLSSIGFVQALIGQTSEAAESFHKALSQRRDDTFSTTMLSYVMEQLVGEVPPYLGDVSIPSLASAFSSKSISSAPDEVVACSSPAEASTQQADAEEEDEDIVMQEFSRYRDENDT</sequence>
<evidence type="ECO:0000256" key="1">
    <source>
        <dbReference type="ARBA" id="ARBA00022618"/>
    </source>
</evidence>
<dbReference type="GO" id="GO:0005680">
    <property type="term" value="C:anaphase-promoting complex"/>
    <property type="evidence" value="ECO:0007669"/>
    <property type="project" value="TreeGrafter"/>
</dbReference>
<evidence type="ECO:0000256" key="6">
    <source>
        <dbReference type="ARBA" id="ARBA00023306"/>
    </source>
</evidence>
<name>A0AAW1DQX0_9HEMI</name>
<keyword evidence="4" id="KW-0833">Ubl conjugation pathway</keyword>
<dbReference type="AlphaFoldDB" id="A0AAW1DQX0"/>
<keyword evidence="6" id="KW-0131">Cell cycle</keyword>
<evidence type="ECO:0000256" key="3">
    <source>
        <dbReference type="ARBA" id="ARBA00022776"/>
    </source>
</evidence>
<dbReference type="InterPro" id="IPR019734">
    <property type="entry name" value="TPR_rpt"/>
</dbReference>